<evidence type="ECO:0000256" key="4">
    <source>
        <dbReference type="ARBA" id="ARBA00022618"/>
    </source>
</evidence>
<evidence type="ECO:0000256" key="8">
    <source>
        <dbReference type="ARBA" id="ARBA00023306"/>
    </source>
</evidence>
<feature type="region of interest" description="Disordered" evidence="10">
    <location>
        <begin position="236"/>
        <end position="297"/>
    </location>
</feature>
<dbReference type="RefSeq" id="WP_280573287.1">
    <property type="nucleotide sequence ID" value="NZ_JARXRM010000023.1"/>
</dbReference>
<dbReference type="HAMAP" id="MF_00911">
    <property type="entry name" value="FtsQ_subfam"/>
    <property type="match status" value="1"/>
</dbReference>
<dbReference type="Pfam" id="PF08478">
    <property type="entry name" value="POTRA_1"/>
    <property type="match status" value="1"/>
</dbReference>
<comment type="similarity">
    <text evidence="9">Belongs to the FtsQ/DivIB family. FtsQ subfamily.</text>
</comment>
<dbReference type="InterPro" id="IPR013685">
    <property type="entry name" value="POTRA_FtsQ_type"/>
</dbReference>
<dbReference type="PANTHER" id="PTHR35851">
    <property type="entry name" value="CELL DIVISION PROTEIN FTSQ"/>
    <property type="match status" value="1"/>
</dbReference>
<comment type="function">
    <text evidence="9">Essential cell division protein. May link together the upstream cell division proteins, which are predominantly cytoplasmic, with the downstream cell division proteins, which are predominantly periplasmic. May control correct divisome assembly.</text>
</comment>
<reference evidence="12 13" key="1">
    <citation type="submission" date="2023-04" db="EMBL/GenBank/DDBJ databases">
        <title>Luteimonas endophyticus RD2P54.</title>
        <authorList>
            <person name="Sun J.-Q."/>
        </authorList>
    </citation>
    <scope>NUCLEOTIDE SEQUENCE [LARGE SCALE GENOMIC DNA]</scope>
    <source>
        <strain evidence="12 13">RD2P54</strain>
    </source>
</reference>
<evidence type="ECO:0000256" key="9">
    <source>
        <dbReference type="HAMAP-Rule" id="MF_00911"/>
    </source>
</evidence>
<evidence type="ECO:0000313" key="12">
    <source>
        <dbReference type="EMBL" id="MDH5822389.1"/>
    </source>
</evidence>
<name>A0ABT6J6C8_9GAMM</name>
<protein>
    <recommendedName>
        <fullName evidence="9">Cell division protein FtsQ</fullName>
    </recommendedName>
</protein>
<proteinExistence type="inferred from homology"/>
<evidence type="ECO:0000256" key="3">
    <source>
        <dbReference type="ARBA" id="ARBA00022519"/>
    </source>
</evidence>
<keyword evidence="7 9" id="KW-0472">Membrane</keyword>
<dbReference type="Gene3D" id="3.10.20.310">
    <property type="entry name" value="membrane protein fhac"/>
    <property type="match status" value="1"/>
</dbReference>
<evidence type="ECO:0000256" key="5">
    <source>
        <dbReference type="ARBA" id="ARBA00022692"/>
    </source>
</evidence>
<keyword evidence="2 9" id="KW-1003">Cell membrane</keyword>
<dbReference type="InterPro" id="IPR026579">
    <property type="entry name" value="FtsQ"/>
</dbReference>
<evidence type="ECO:0000256" key="6">
    <source>
        <dbReference type="ARBA" id="ARBA00022989"/>
    </source>
</evidence>
<dbReference type="GO" id="GO:0051301">
    <property type="term" value="P:cell division"/>
    <property type="evidence" value="ECO:0007669"/>
    <property type="project" value="UniProtKB-KW"/>
</dbReference>
<accession>A0ABT6J6C8</accession>
<dbReference type="InterPro" id="IPR034746">
    <property type="entry name" value="POTRA"/>
</dbReference>
<keyword evidence="13" id="KW-1185">Reference proteome</keyword>
<evidence type="ECO:0000256" key="2">
    <source>
        <dbReference type="ARBA" id="ARBA00022475"/>
    </source>
</evidence>
<keyword evidence="5 9" id="KW-0812">Transmembrane</keyword>
<dbReference type="PANTHER" id="PTHR35851:SF1">
    <property type="entry name" value="CELL DIVISION PROTEIN FTSQ"/>
    <property type="match status" value="1"/>
</dbReference>
<dbReference type="EMBL" id="JARXRM010000023">
    <property type="protein sequence ID" value="MDH5822389.1"/>
    <property type="molecule type" value="Genomic_DNA"/>
</dbReference>
<keyword evidence="3 9" id="KW-0997">Cell inner membrane</keyword>
<dbReference type="Gene3D" id="3.40.50.11690">
    <property type="entry name" value="Cell division protein FtsQ/DivIB"/>
    <property type="match status" value="1"/>
</dbReference>
<comment type="subunit">
    <text evidence="9">Part of a complex composed of FtsB, FtsL and FtsQ.</text>
</comment>
<evidence type="ECO:0000259" key="11">
    <source>
        <dbReference type="PROSITE" id="PS51779"/>
    </source>
</evidence>
<dbReference type="InterPro" id="IPR005548">
    <property type="entry name" value="Cell_div_FtsQ/DivIB_C"/>
</dbReference>
<sequence>MTALLRIVAWTLALALVALPVVAVLQGWIGAERWPLRTLRVVGELERVEDRTLREAVLPFARHGFFAMRLADAQAAVARLPWVERAEVRKRWPDVVEVRIVEHRPFARWGGERLLSEQGRLFPAAGIDPPPRLPLLDGPEARVADVVALYNESRVLFTPIGYEVRRLTLDPRGSWSLTLSNGTEVTIGSQQARTRLERFARLLPRLLQQETSPLRRADLRYTNGFALEWSDAPEAESGESGMAFGNAPPRTPAAFAAFGRSGGAGNRLVPPGVSMPESRRSALANHESRNTNPGPNT</sequence>
<keyword evidence="6 9" id="KW-1133">Transmembrane helix</keyword>
<gene>
    <name evidence="9" type="primary">ftsQ</name>
    <name evidence="12" type="ORF">QFW77_05220</name>
</gene>
<dbReference type="Proteomes" id="UP001156940">
    <property type="component" value="Unassembled WGS sequence"/>
</dbReference>
<dbReference type="InterPro" id="IPR045335">
    <property type="entry name" value="FtsQ_C_sf"/>
</dbReference>
<feature type="domain" description="POTRA" evidence="11">
    <location>
        <begin position="34"/>
        <end position="103"/>
    </location>
</feature>
<keyword evidence="8 9" id="KW-0131">Cell cycle</keyword>
<dbReference type="PROSITE" id="PS51779">
    <property type="entry name" value="POTRA"/>
    <property type="match status" value="1"/>
</dbReference>
<organism evidence="12 13">
    <name type="scientific">Luteimonas endophytica</name>
    <dbReference type="NCBI Taxonomy" id="3042023"/>
    <lineage>
        <taxon>Bacteria</taxon>
        <taxon>Pseudomonadati</taxon>
        <taxon>Pseudomonadota</taxon>
        <taxon>Gammaproteobacteria</taxon>
        <taxon>Lysobacterales</taxon>
        <taxon>Lysobacteraceae</taxon>
        <taxon>Luteimonas</taxon>
    </lineage>
</organism>
<evidence type="ECO:0000256" key="7">
    <source>
        <dbReference type="ARBA" id="ARBA00023136"/>
    </source>
</evidence>
<evidence type="ECO:0000256" key="10">
    <source>
        <dbReference type="SAM" id="MobiDB-lite"/>
    </source>
</evidence>
<keyword evidence="4 9" id="KW-0132">Cell division</keyword>
<comment type="subcellular location">
    <subcellularLocation>
        <location evidence="9">Cell inner membrane</location>
        <topology evidence="9">Single-pass type II membrane protein</topology>
    </subcellularLocation>
    <subcellularLocation>
        <location evidence="1">Membrane</location>
    </subcellularLocation>
    <text evidence="9">Localizes to the division septum.</text>
</comment>
<evidence type="ECO:0000313" key="13">
    <source>
        <dbReference type="Proteomes" id="UP001156940"/>
    </source>
</evidence>
<comment type="caution">
    <text evidence="12">The sequence shown here is derived from an EMBL/GenBank/DDBJ whole genome shotgun (WGS) entry which is preliminary data.</text>
</comment>
<dbReference type="Pfam" id="PF03799">
    <property type="entry name" value="FtsQ_DivIB_C"/>
    <property type="match status" value="1"/>
</dbReference>
<evidence type="ECO:0000256" key="1">
    <source>
        <dbReference type="ARBA" id="ARBA00004370"/>
    </source>
</evidence>